<dbReference type="Pfam" id="PF07731">
    <property type="entry name" value="Cu-oxidase_2"/>
    <property type="match status" value="1"/>
</dbReference>
<keyword evidence="9 13" id="KW-0560">Oxidoreductase</keyword>
<dbReference type="CDD" id="cd13897">
    <property type="entry name" value="CuRO_3_LCC_plant"/>
    <property type="match status" value="1"/>
</dbReference>
<gene>
    <name evidence="18" type="ORF">Prudu_007898</name>
</gene>
<proteinExistence type="inferred from homology"/>
<evidence type="ECO:0000256" key="14">
    <source>
        <dbReference type="SAM" id="MobiDB-lite"/>
    </source>
</evidence>
<evidence type="ECO:0000256" key="11">
    <source>
        <dbReference type="ARBA" id="ARBA00023180"/>
    </source>
</evidence>
<keyword evidence="10 13" id="KW-0186">Copper</keyword>
<keyword evidence="8 13" id="KW-0677">Repeat</keyword>
<dbReference type="Pfam" id="PF00394">
    <property type="entry name" value="Cu-oxidase"/>
    <property type="match status" value="1"/>
</dbReference>
<comment type="similarity">
    <text evidence="3 13">Belongs to the multicopper oxidase family.</text>
</comment>
<dbReference type="EMBL" id="AP019298">
    <property type="protein sequence ID" value="BBG98481.1"/>
    <property type="molecule type" value="Genomic_DNA"/>
</dbReference>
<dbReference type="GO" id="GO:0052716">
    <property type="term" value="F:hydroquinone:oxygen oxidoreductase activity"/>
    <property type="evidence" value="ECO:0007669"/>
    <property type="project" value="UniProtKB-EC"/>
</dbReference>
<dbReference type="Pfam" id="PF07732">
    <property type="entry name" value="Cu-oxidase_3"/>
    <property type="match status" value="1"/>
</dbReference>
<evidence type="ECO:0000313" key="18">
    <source>
        <dbReference type="EMBL" id="BBG98481.1"/>
    </source>
</evidence>
<dbReference type="GO" id="GO:0046274">
    <property type="term" value="P:lignin catabolic process"/>
    <property type="evidence" value="ECO:0007669"/>
    <property type="project" value="UniProtKB-KW"/>
</dbReference>
<protein>
    <recommendedName>
        <fullName evidence="4 13">Laccase</fullName>
        <ecNumber evidence="4 13">1.10.3.2</ecNumber>
    </recommendedName>
    <alternativeName>
        <fullName evidence="13">Benzenediol:oxygen oxidoreductase</fullName>
    </alternativeName>
    <alternativeName>
        <fullName evidence="13">Diphenol oxidase</fullName>
    </alternativeName>
    <alternativeName>
        <fullName evidence="13">Urishiol oxidase</fullName>
    </alternativeName>
</protein>
<evidence type="ECO:0000256" key="7">
    <source>
        <dbReference type="ARBA" id="ARBA00022723"/>
    </source>
</evidence>
<dbReference type="InterPro" id="IPR034289">
    <property type="entry name" value="CuRO_3_LCC"/>
</dbReference>
<comment type="catalytic activity">
    <reaction evidence="1 13">
        <text>4 hydroquinone + O2 = 4 benzosemiquinone + 2 H2O</text>
        <dbReference type="Rhea" id="RHEA:11276"/>
        <dbReference type="ChEBI" id="CHEBI:15377"/>
        <dbReference type="ChEBI" id="CHEBI:15379"/>
        <dbReference type="ChEBI" id="CHEBI:17594"/>
        <dbReference type="ChEBI" id="CHEBI:17977"/>
        <dbReference type="EC" id="1.10.3.2"/>
    </reaction>
</comment>
<feature type="domain" description="Plastocyanin-like" evidence="15">
    <location>
        <begin position="187"/>
        <end position="338"/>
    </location>
</feature>
<evidence type="ECO:0000256" key="12">
    <source>
        <dbReference type="ARBA" id="ARBA00023185"/>
    </source>
</evidence>
<dbReference type="InterPro" id="IPR045087">
    <property type="entry name" value="Cu-oxidase_fam"/>
</dbReference>
<keyword evidence="5 13" id="KW-0052">Apoplast</keyword>
<evidence type="ECO:0000256" key="2">
    <source>
        <dbReference type="ARBA" id="ARBA00004271"/>
    </source>
</evidence>
<evidence type="ECO:0000259" key="17">
    <source>
        <dbReference type="Pfam" id="PF07732"/>
    </source>
</evidence>
<evidence type="ECO:0000259" key="16">
    <source>
        <dbReference type="Pfam" id="PF07731"/>
    </source>
</evidence>
<dbReference type="CDD" id="cd13875">
    <property type="entry name" value="CuRO_2_LCC_plant"/>
    <property type="match status" value="1"/>
</dbReference>
<reference evidence="18" key="1">
    <citation type="journal article" date="2019" name="Science">
        <title>Mutation of a bHLH transcription factor allowed almond domestication.</title>
        <authorList>
            <person name="Sanchez-Perez R."/>
            <person name="Pavan S."/>
            <person name="Mazzeo R."/>
            <person name="Moldovan C."/>
            <person name="Aiese Cigliano R."/>
            <person name="Del Cueto J."/>
            <person name="Ricciardi F."/>
            <person name="Lotti C."/>
            <person name="Ricciardi L."/>
            <person name="Dicenta F."/>
            <person name="Lopez-Marques R.L."/>
            <person name="Lindberg Moller B."/>
        </authorList>
    </citation>
    <scope>NUCLEOTIDE SEQUENCE</scope>
</reference>
<evidence type="ECO:0000256" key="1">
    <source>
        <dbReference type="ARBA" id="ARBA00000349"/>
    </source>
</evidence>
<name>A0A4Y1R2Y1_PRUDU</name>
<dbReference type="InterPro" id="IPR034288">
    <property type="entry name" value="CuRO_1_LCC"/>
</dbReference>
<comment type="subcellular location">
    <subcellularLocation>
        <location evidence="2 13">Secreted</location>
        <location evidence="2 13">Extracellular space</location>
        <location evidence="2 13">Apoplast</location>
    </subcellularLocation>
</comment>
<comment type="function">
    <text evidence="13">Lignin degradation and detoxification of lignin-derived products.</text>
</comment>
<dbReference type="PROSITE" id="PS00080">
    <property type="entry name" value="MULTICOPPER_OXIDASE2"/>
    <property type="match status" value="1"/>
</dbReference>
<evidence type="ECO:0000256" key="5">
    <source>
        <dbReference type="ARBA" id="ARBA00022523"/>
    </source>
</evidence>
<evidence type="ECO:0000256" key="10">
    <source>
        <dbReference type="ARBA" id="ARBA00023008"/>
    </source>
</evidence>
<dbReference type="InterPro" id="IPR017761">
    <property type="entry name" value="Laccase"/>
</dbReference>
<dbReference type="InterPro" id="IPR011706">
    <property type="entry name" value="Cu-oxidase_C"/>
</dbReference>
<evidence type="ECO:0000256" key="9">
    <source>
        <dbReference type="ARBA" id="ARBA00023002"/>
    </source>
</evidence>
<evidence type="ECO:0000256" key="8">
    <source>
        <dbReference type="ARBA" id="ARBA00022737"/>
    </source>
</evidence>
<dbReference type="GO" id="GO:0005507">
    <property type="term" value="F:copper ion binding"/>
    <property type="evidence" value="ECO:0007669"/>
    <property type="project" value="InterPro"/>
</dbReference>
<dbReference type="InterPro" id="IPR033138">
    <property type="entry name" value="Cu_oxidase_CS"/>
</dbReference>
<dbReference type="PANTHER" id="PTHR11709">
    <property type="entry name" value="MULTI-COPPER OXIDASE"/>
    <property type="match status" value="1"/>
</dbReference>
<dbReference type="PROSITE" id="PS00079">
    <property type="entry name" value="MULTICOPPER_OXIDASE1"/>
    <property type="match status" value="1"/>
</dbReference>
<feature type="region of interest" description="Disordered" evidence="14">
    <location>
        <begin position="1"/>
        <end position="25"/>
    </location>
</feature>
<dbReference type="EC" id="1.10.3.2" evidence="4 13"/>
<sequence length="593" mass="65873">MTGERGRGNGERGKGMRMSKANEEEPQNVPTCPGCWNFAGEVAWHYGICLLNSSELHQLAVEETPYRRLCSTKNILTVNGQFPGPTLYARSGDTIIVDVYNKGNRNITIHWHGVKQLRNPWSDGPDYITQCPIQPGGSFTQTIMFSSEEGTLWWHAHSEWDRATVLGAIVIYPNRGATYPFPKPHAEFPIILGEWWKEDMGQLYKKTIQNGGEPNMSSAFLINGQPGDLYPCSKPDTFKLMVDYGKTYLLRLINSAVQEIMFFSIANHKVTVVGSDASYTKPFSSDYVTISPGQTIDLLFTADQSPNHYYIAAKAYVGGAGIVYDNTTTTAILQYNGNYTSTSIPSLPNLPSHNDTKASVHFTGSLRSLADQNHPVDVPRKITTPLFYTLSVNTLPCLNNSCAGPNGTRLSASVNNISFVDPSIDILQAYYYHVNGVFRTRFPNFPPLLFNFTAQDLPLYLQTPKQGTEVKILKYNATVEIVFQGTNLVAGDDHPMHLHGFSFYVVGWGLGNFDKDKDPLTYNLVDPPLLNTIAVPVNGWTTVRFKANNPGVWFMHCHLDRHMSWGMDVTFIVENGKGLGAQILPPPPGMPPC</sequence>
<keyword evidence="6 13" id="KW-0964">Secreted</keyword>
<dbReference type="PANTHER" id="PTHR11709:SF443">
    <property type="entry name" value="LACCASE-15"/>
    <property type="match status" value="1"/>
</dbReference>
<feature type="domain" description="Plastocyanin-like" evidence="16">
    <location>
        <begin position="446"/>
        <end position="576"/>
    </location>
</feature>
<evidence type="ECO:0000256" key="13">
    <source>
        <dbReference type="RuleBase" id="RU361119"/>
    </source>
</evidence>
<dbReference type="CDD" id="cd13849">
    <property type="entry name" value="CuRO_1_LCC_plant"/>
    <property type="match status" value="1"/>
</dbReference>
<evidence type="ECO:0000259" key="15">
    <source>
        <dbReference type="Pfam" id="PF00394"/>
    </source>
</evidence>
<dbReference type="InterPro" id="IPR011707">
    <property type="entry name" value="Cu-oxidase-like_N"/>
</dbReference>
<dbReference type="Gene3D" id="2.60.40.420">
    <property type="entry name" value="Cupredoxins - blue copper proteins"/>
    <property type="match status" value="3"/>
</dbReference>
<dbReference type="InterPro" id="IPR002355">
    <property type="entry name" value="Cu_oxidase_Cu_BS"/>
</dbReference>
<keyword evidence="7 13" id="KW-0479">Metal-binding</keyword>
<comment type="cofactor">
    <cofactor evidence="13">
        <name>Cu cation</name>
        <dbReference type="ChEBI" id="CHEBI:23378"/>
    </cofactor>
    <text evidence="13">Binds 4 Cu cations per monomer.</text>
</comment>
<organism evidence="18">
    <name type="scientific">Prunus dulcis</name>
    <name type="common">Almond</name>
    <name type="synonym">Amygdalus dulcis</name>
    <dbReference type="NCBI Taxonomy" id="3755"/>
    <lineage>
        <taxon>Eukaryota</taxon>
        <taxon>Viridiplantae</taxon>
        <taxon>Streptophyta</taxon>
        <taxon>Embryophyta</taxon>
        <taxon>Tracheophyta</taxon>
        <taxon>Spermatophyta</taxon>
        <taxon>Magnoliopsida</taxon>
        <taxon>eudicotyledons</taxon>
        <taxon>Gunneridae</taxon>
        <taxon>Pentapetalae</taxon>
        <taxon>rosids</taxon>
        <taxon>fabids</taxon>
        <taxon>Rosales</taxon>
        <taxon>Rosaceae</taxon>
        <taxon>Amygdaloideae</taxon>
        <taxon>Amygdaleae</taxon>
        <taxon>Prunus</taxon>
    </lineage>
</organism>
<feature type="domain" description="Plastocyanin-like" evidence="17">
    <location>
        <begin position="61"/>
        <end position="174"/>
    </location>
</feature>
<keyword evidence="12 13" id="KW-0439">Lignin degradation</keyword>
<accession>A0A4Y1R2Y1</accession>
<dbReference type="InterPro" id="IPR001117">
    <property type="entry name" value="Cu-oxidase_2nd"/>
</dbReference>
<dbReference type="AlphaFoldDB" id="A0A4Y1R2Y1"/>
<dbReference type="InterPro" id="IPR008972">
    <property type="entry name" value="Cupredoxin"/>
</dbReference>
<dbReference type="NCBIfam" id="TIGR03389">
    <property type="entry name" value="laccase"/>
    <property type="match status" value="1"/>
</dbReference>
<dbReference type="FunFam" id="2.60.40.420:FF:000049">
    <property type="entry name" value="Laccase"/>
    <property type="match status" value="1"/>
</dbReference>
<feature type="compositionally biased region" description="Basic and acidic residues" evidence="14">
    <location>
        <begin position="1"/>
        <end position="14"/>
    </location>
</feature>
<evidence type="ECO:0000256" key="6">
    <source>
        <dbReference type="ARBA" id="ARBA00022525"/>
    </source>
</evidence>
<dbReference type="InterPro" id="IPR034285">
    <property type="entry name" value="CuRO_2_LCC"/>
</dbReference>
<evidence type="ECO:0000256" key="3">
    <source>
        <dbReference type="ARBA" id="ARBA00010609"/>
    </source>
</evidence>
<keyword evidence="11" id="KW-0325">Glycoprotein</keyword>
<dbReference type="GO" id="GO:0048046">
    <property type="term" value="C:apoplast"/>
    <property type="evidence" value="ECO:0007669"/>
    <property type="project" value="UniProtKB-SubCell"/>
</dbReference>
<dbReference type="SUPFAM" id="SSF49503">
    <property type="entry name" value="Cupredoxins"/>
    <property type="match status" value="3"/>
</dbReference>
<evidence type="ECO:0000256" key="4">
    <source>
        <dbReference type="ARBA" id="ARBA00012297"/>
    </source>
</evidence>